<dbReference type="PROSITE" id="PS50102">
    <property type="entry name" value="RRM"/>
    <property type="match status" value="1"/>
</dbReference>
<protein>
    <recommendedName>
        <fullName evidence="3">RRM domain-containing protein</fullName>
    </recommendedName>
</protein>
<dbReference type="AlphaFoldDB" id="A0A7S4GHE4"/>
<dbReference type="InterPro" id="IPR000504">
    <property type="entry name" value="RRM_dom"/>
</dbReference>
<reference evidence="4" key="1">
    <citation type="submission" date="2021-01" db="EMBL/GenBank/DDBJ databases">
        <authorList>
            <person name="Corre E."/>
            <person name="Pelletier E."/>
            <person name="Niang G."/>
            <person name="Scheremetjew M."/>
            <person name="Finn R."/>
            <person name="Kale V."/>
            <person name="Holt S."/>
            <person name="Cochrane G."/>
            <person name="Meng A."/>
            <person name="Brown T."/>
            <person name="Cohen L."/>
        </authorList>
    </citation>
    <scope>NUCLEOTIDE SEQUENCE</scope>
    <source>
        <strain evidence="4">CCMP1594</strain>
    </source>
</reference>
<evidence type="ECO:0000256" key="2">
    <source>
        <dbReference type="PROSITE-ProRule" id="PRU00176"/>
    </source>
</evidence>
<sequence length="123" mass="13515">MAVKQGAEKRTLYVGGLEEGVDEAILKAAFIPFGEVLDTMLPLDQLNQKNRGFAFVEFELQEDAAAAIENMNGAELYGRVLKVNLARPQSQHLGRNRKAVWETHADEILKDEGQDGDGEEGDG</sequence>
<name>A0A7S4GHE4_9EUGL</name>
<feature type="domain" description="RRM" evidence="3">
    <location>
        <begin position="10"/>
        <end position="88"/>
    </location>
</feature>
<dbReference type="PANTHER" id="PTHR48037:SF1">
    <property type="entry name" value="RRM DOMAIN-CONTAINING PROTEIN"/>
    <property type="match status" value="1"/>
</dbReference>
<proteinExistence type="predicted"/>
<dbReference type="SUPFAM" id="SSF54928">
    <property type="entry name" value="RNA-binding domain, RBD"/>
    <property type="match status" value="1"/>
</dbReference>
<dbReference type="Gene3D" id="3.30.70.330">
    <property type="match status" value="1"/>
</dbReference>
<dbReference type="Pfam" id="PF00076">
    <property type="entry name" value="RRM_1"/>
    <property type="match status" value="1"/>
</dbReference>
<organism evidence="4">
    <name type="scientific">Eutreptiella gymnastica</name>
    <dbReference type="NCBI Taxonomy" id="73025"/>
    <lineage>
        <taxon>Eukaryota</taxon>
        <taxon>Discoba</taxon>
        <taxon>Euglenozoa</taxon>
        <taxon>Euglenida</taxon>
        <taxon>Spirocuta</taxon>
        <taxon>Euglenophyceae</taxon>
        <taxon>Eutreptiales</taxon>
        <taxon>Eutreptiaceae</taxon>
        <taxon>Eutreptiella</taxon>
    </lineage>
</organism>
<gene>
    <name evidence="4" type="ORF">EGYM00163_LOCUS48503</name>
</gene>
<dbReference type="InterPro" id="IPR035979">
    <property type="entry name" value="RBD_domain_sf"/>
</dbReference>
<dbReference type="InterPro" id="IPR034168">
    <property type="entry name" value="PPIE_RRM"/>
</dbReference>
<dbReference type="SMART" id="SM00360">
    <property type="entry name" value="RRM"/>
    <property type="match status" value="1"/>
</dbReference>
<dbReference type="EMBL" id="HBJA01140699">
    <property type="protein sequence ID" value="CAE0837133.1"/>
    <property type="molecule type" value="Transcribed_RNA"/>
</dbReference>
<dbReference type="PANTHER" id="PTHR48037">
    <property type="entry name" value="ATPASE E1"/>
    <property type="match status" value="1"/>
</dbReference>
<accession>A0A7S4GHE4</accession>
<dbReference type="CDD" id="cd12347">
    <property type="entry name" value="RRM_PPIE"/>
    <property type="match status" value="1"/>
</dbReference>
<dbReference type="InterPro" id="IPR012677">
    <property type="entry name" value="Nucleotide-bd_a/b_plait_sf"/>
</dbReference>
<keyword evidence="1 2" id="KW-0694">RNA-binding</keyword>
<evidence type="ECO:0000313" key="4">
    <source>
        <dbReference type="EMBL" id="CAE0837133.1"/>
    </source>
</evidence>
<evidence type="ECO:0000259" key="3">
    <source>
        <dbReference type="PROSITE" id="PS50102"/>
    </source>
</evidence>
<evidence type="ECO:0000256" key="1">
    <source>
        <dbReference type="ARBA" id="ARBA00022884"/>
    </source>
</evidence>
<dbReference type="GO" id="GO:0003723">
    <property type="term" value="F:RNA binding"/>
    <property type="evidence" value="ECO:0007669"/>
    <property type="project" value="UniProtKB-UniRule"/>
</dbReference>